<gene>
    <name evidence="2" type="ORF">TWF718_010465</name>
</gene>
<protein>
    <submittedName>
        <fullName evidence="2">Uncharacterized protein</fullName>
    </submittedName>
</protein>
<evidence type="ECO:0000313" key="3">
    <source>
        <dbReference type="Proteomes" id="UP001313282"/>
    </source>
</evidence>
<proteinExistence type="predicted"/>
<feature type="compositionally biased region" description="Polar residues" evidence="1">
    <location>
        <begin position="208"/>
        <end position="238"/>
    </location>
</feature>
<keyword evidence="3" id="KW-1185">Reference proteome</keyword>
<accession>A0AAN8RA32</accession>
<organism evidence="2 3">
    <name type="scientific">Orbilia javanica</name>
    <dbReference type="NCBI Taxonomy" id="47235"/>
    <lineage>
        <taxon>Eukaryota</taxon>
        <taxon>Fungi</taxon>
        <taxon>Dikarya</taxon>
        <taxon>Ascomycota</taxon>
        <taxon>Pezizomycotina</taxon>
        <taxon>Orbiliomycetes</taxon>
        <taxon>Orbiliales</taxon>
        <taxon>Orbiliaceae</taxon>
        <taxon>Orbilia</taxon>
    </lineage>
</organism>
<sequence>MTIKATNPPPQAYCDELKSNLKQVIFLMDELSVKITLSRDVVYAVIADLLVTLEYASCTPTYDPTQARFLVEPTLQTVRGNLRGNNIRRRAWLHTFKSSVGHMERFGEWLRGEPPSGRLALIEEANHGLYETLDVLRHRNICLKYLEYEIPMLLTAAESILKIINREACVYSIPLLPRLDLSENYGVVLIANMDSTPASGGSEGTIRQCHSSNRHQSNQYDQSNAWPEKPNSQLNELNLPTEDCGGRPYEYRPV</sequence>
<dbReference type="Proteomes" id="UP001313282">
    <property type="component" value="Unassembled WGS sequence"/>
</dbReference>
<dbReference type="EMBL" id="JAVHNR010000008">
    <property type="protein sequence ID" value="KAK6335023.1"/>
    <property type="molecule type" value="Genomic_DNA"/>
</dbReference>
<evidence type="ECO:0000313" key="2">
    <source>
        <dbReference type="EMBL" id="KAK6335023.1"/>
    </source>
</evidence>
<dbReference type="AlphaFoldDB" id="A0AAN8RA32"/>
<evidence type="ECO:0000256" key="1">
    <source>
        <dbReference type="SAM" id="MobiDB-lite"/>
    </source>
</evidence>
<comment type="caution">
    <text evidence="2">The sequence shown here is derived from an EMBL/GenBank/DDBJ whole genome shotgun (WGS) entry which is preliminary data.</text>
</comment>
<feature type="region of interest" description="Disordered" evidence="1">
    <location>
        <begin position="197"/>
        <end position="254"/>
    </location>
</feature>
<reference evidence="2 3" key="1">
    <citation type="submission" date="2019-10" db="EMBL/GenBank/DDBJ databases">
        <authorList>
            <person name="Palmer J.M."/>
        </authorList>
    </citation>
    <scope>NUCLEOTIDE SEQUENCE [LARGE SCALE GENOMIC DNA]</scope>
    <source>
        <strain evidence="2 3">TWF718</strain>
    </source>
</reference>
<name>A0AAN8RA32_9PEZI</name>